<feature type="transmembrane region" description="Helical" evidence="7">
    <location>
        <begin position="69"/>
        <end position="87"/>
    </location>
</feature>
<keyword evidence="5 7" id="KW-1133">Transmembrane helix</keyword>
<keyword evidence="2" id="KW-0813">Transport</keyword>
<dbReference type="InterPro" id="IPR036259">
    <property type="entry name" value="MFS_trans_sf"/>
</dbReference>
<dbReference type="InterPro" id="IPR020846">
    <property type="entry name" value="MFS_dom"/>
</dbReference>
<evidence type="ECO:0000256" key="6">
    <source>
        <dbReference type="ARBA" id="ARBA00023136"/>
    </source>
</evidence>
<feature type="transmembrane region" description="Helical" evidence="7">
    <location>
        <begin position="107"/>
        <end position="125"/>
    </location>
</feature>
<keyword evidence="4 7" id="KW-0812">Transmembrane</keyword>
<evidence type="ECO:0000313" key="9">
    <source>
        <dbReference type="EMBL" id="SVC90690.1"/>
    </source>
</evidence>
<evidence type="ECO:0000256" key="1">
    <source>
        <dbReference type="ARBA" id="ARBA00004651"/>
    </source>
</evidence>
<dbReference type="CDD" id="cd17321">
    <property type="entry name" value="MFS_MMR_MDR_like"/>
    <property type="match status" value="1"/>
</dbReference>
<dbReference type="GO" id="GO:0005886">
    <property type="term" value="C:plasma membrane"/>
    <property type="evidence" value="ECO:0007669"/>
    <property type="project" value="UniProtKB-SubCell"/>
</dbReference>
<dbReference type="PANTHER" id="PTHR42718:SF46">
    <property type="entry name" value="BLR6921 PROTEIN"/>
    <property type="match status" value="1"/>
</dbReference>
<accession>A0A382R0J1</accession>
<feature type="domain" description="Major facilitator superfamily (MFS) profile" evidence="8">
    <location>
        <begin position="71"/>
        <end position="326"/>
    </location>
</feature>
<evidence type="ECO:0000259" key="8">
    <source>
        <dbReference type="PROSITE" id="PS50850"/>
    </source>
</evidence>
<evidence type="ECO:0000256" key="5">
    <source>
        <dbReference type="ARBA" id="ARBA00022989"/>
    </source>
</evidence>
<gene>
    <name evidence="9" type="ORF">METZ01_LOCUS343544</name>
</gene>
<feature type="transmembrane region" description="Helical" evidence="7">
    <location>
        <begin position="166"/>
        <end position="188"/>
    </location>
</feature>
<feature type="non-terminal residue" evidence="9">
    <location>
        <position position="1"/>
    </location>
</feature>
<dbReference type="PRINTS" id="PR01036">
    <property type="entry name" value="TCRTETB"/>
</dbReference>
<feature type="transmembrane region" description="Helical" evidence="7">
    <location>
        <begin position="264"/>
        <end position="283"/>
    </location>
</feature>
<name>A0A382R0J1_9ZZZZ</name>
<evidence type="ECO:0000256" key="4">
    <source>
        <dbReference type="ARBA" id="ARBA00022692"/>
    </source>
</evidence>
<feature type="transmembrane region" description="Helical" evidence="7">
    <location>
        <begin position="195"/>
        <end position="217"/>
    </location>
</feature>
<dbReference type="PROSITE" id="PS50850">
    <property type="entry name" value="MFS"/>
    <property type="match status" value="1"/>
</dbReference>
<dbReference type="Pfam" id="PF07690">
    <property type="entry name" value="MFS_1"/>
    <property type="match status" value="1"/>
</dbReference>
<dbReference type="InterPro" id="IPR005829">
    <property type="entry name" value="Sugar_transporter_CS"/>
</dbReference>
<dbReference type="SUPFAM" id="SSF103473">
    <property type="entry name" value="MFS general substrate transporter"/>
    <property type="match status" value="1"/>
</dbReference>
<feature type="transmembrane region" description="Helical" evidence="7">
    <location>
        <begin position="223"/>
        <end position="244"/>
    </location>
</feature>
<organism evidence="9">
    <name type="scientific">marine metagenome</name>
    <dbReference type="NCBI Taxonomy" id="408172"/>
    <lineage>
        <taxon>unclassified sequences</taxon>
        <taxon>metagenomes</taxon>
        <taxon>ecological metagenomes</taxon>
    </lineage>
</organism>
<proteinExistence type="predicted"/>
<feature type="transmembrane region" description="Helical" evidence="7">
    <location>
        <begin position="137"/>
        <end position="154"/>
    </location>
</feature>
<dbReference type="EMBL" id="UINC01117922">
    <property type="protein sequence ID" value="SVC90690.1"/>
    <property type="molecule type" value="Genomic_DNA"/>
</dbReference>
<keyword evidence="3" id="KW-1003">Cell membrane</keyword>
<dbReference type="Gene3D" id="1.20.1720.10">
    <property type="entry name" value="Multidrug resistance protein D"/>
    <property type="match status" value="1"/>
</dbReference>
<dbReference type="GO" id="GO:0022857">
    <property type="term" value="F:transmembrane transporter activity"/>
    <property type="evidence" value="ECO:0007669"/>
    <property type="project" value="InterPro"/>
</dbReference>
<dbReference type="AlphaFoldDB" id="A0A382R0J1"/>
<feature type="non-terminal residue" evidence="9">
    <location>
        <position position="326"/>
    </location>
</feature>
<sequence>VHLSIRAARRGDTRFCLQAPNRAGAFEVPVGKGAHIVTIIGLLILAAGVLLLVLAGVPVVRARMREYKYWAFAAVSIGMISSSLDHGSVNVALPTVAGHFQTDFTTVQWVTIGYALTISALLLPMGRLSDLMGRKKVYIGGSLIFVLGALVAGMSPNLTTLVVARIIEGSGAAMTQGTGMAIVIAAFPASERGKAIGLIITVIGTGSIAGPAIGGFLVDALGWRAVLLANVPVVLLGVAASMLILTDSRDDHTSQGVRDRKFDWLGAALSTGALLTLLLALTNGHKSDWTSPIILAAFIWWELRTTGPQLDLRLFQRSLFSLGVSA</sequence>
<protein>
    <recommendedName>
        <fullName evidence="8">Major facilitator superfamily (MFS) profile domain-containing protein</fullName>
    </recommendedName>
</protein>
<dbReference type="PROSITE" id="PS00216">
    <property type="entry name" value="SUGAR_TRANSPORT_1"/>
    <property type="match status" value="1"/>
</dbReference>
<evidence type="ECO:0000256" key="3">
    <source>
        <dbReference type="ARBA" id="ARBA00022475"/>
    </source>
</evidence>
<evidence type="ECO:0000256" key="7">
    <source>
        <dbReference type="SAM" id="Phobius"/>
    </source>
</evidence>
<keyword evidence="6 7" id="KW-0472">Membrane</keyword>
<feature type="transmembrane region" description="Helical" evidence="7">
    <location>
        <begin position="36"/>
        <end position="57"/>
    </location>
</feature>
<dbReference type="InterPro" id="IPR011701">
    <property type="entry name" value="MFS"/>
</dbReference>
<evidence type="ECO:0000256" key="2">
    <source>
        <dbReference type="ARBA" id="ARBA00022448"/>
    </source>
</evidence>
<dbReference type="PANTHER" id="PTHR42718">
    <property type="entry name" value="MAJOR FACILITATOR SUPERFAMILY MULTIDRUG TRANSPORTER MFSC"/>
    <property type="match status" value="1"/>
</dbReference>
<comment type="subcellular location">
    <subcellularLocation>
        <location evidence="1">Cell membrane</location>
        <topology evidence="1">Multi-pass membrane protein</topology>
    </subcellularLocation>
</comment>
<reference evidence="9" key="1">
    <citation type="submission" date="2018-05" db="EMBL/GenBank/DDBJ databases">
        <authorList>
            <person name="Lanie J.A."/>
            <person name="Ng W.-L."/>
            <person name="Kazmierczak K.M."/>
            <person name="Andrzejewski T.M."/>
            <person name="Davidsen T.M."/>
            <person name="Wayne K.J."/>
            <person name="Tettelin H."/>
            <person name="Glass J.I."/>
            <person name="Rusch D."/>
            <person name="Podicherti R."/>
            <person name="Tsui H.-C.T."/>
            <person name="Winkler M.E."/>
        </authorList>
    </citation>
    <scope>NUCLEOTIDE SEQUENCE</scope>
</reference>